<accession>A0A392QCK5</accession>
<evidence type="ECO:0000313" key="2">
    <source>
        <dbReference type="EMBL" id="MCI21878.1"/>
    </source>
</evidence>
<evidence type="ECO:0000313" key="3">
    <source>
        <dbReference type="Proteomes" id="UP000265520"/>
    </source>
</evidence>
<organism evidence="2 3">
    <name type="scientific">Trifolium medium</name>
    <dbReference type="NCBI Taxonomy" id="97028"/>
    <lineage>
        <taxon>Eukaryota</taxon>
        <taxon>Viridiplantae</taxon>
        <taxon>Streptophyta</taxon>
        <taxon>Embryophyta</taxon>
        <taxon>Tracheophyta</taxon>
        <taxon>Spermatophyta</taxon>
        <taxon>Magnoliopsida</taxon>
        <taxon>eudicotyledons</taxon>
        <taxon>Gunneridae</taxon>
        <taxon>Pentapetalae</taxon>
        <taxon>rosids</taxon>
        <taxon>fabids</taxon>
        <taxon>Fabales</taxon>
        <taxon>Fabaceae</taxon>
        <taxon>Papilionoideae</taxon>
        <taxon>50 kb inversion clade</taxon>
        <taxon>NPAAA clade</taxon>
        <taxon>Hologalegina</taxon>
        <taxon>IRL clade</taxon>
        <taxon>Trifolieae</taxon>
        <taxon>Trifolium</taxon>
    </lineage>
</organism>
<name>A0A392QCK5_9FABA</name>
<feature type="non-terminal residue" evidence="2">
    <location>
        <position position="1"/>
    </location>
</feature>
<dbReference type="Proteomes" id="UP000265520">
    <property type="component" value="Unassembled WGS sequence"/>
</dbReference>
<proteinExistence type="predicted"/>
<dbReference type="EMBL" id="LXQA010127280">
    <property type="protein sequence ID" value="MCI21878.1"/>
    <property type="molecule type" value="Genomic_DNA"/>
</dbReference>
<evidence type="ECO:0000256" key="1">
    <source>
        <dbReference type="SAM" id="MobiDB-lite"/>
    </source>
</evidence>
<protein>
    <submittedName>
        <fullName evidence="2">Uncharacterized protein</fullName>
    </submittedName>
</protein>
<keyword evidence="3" id="KW-1185">Reference proteome</keyword>
<dbReference type="AlphaFoldDB" id="A0A392QCK5"/>
<sequence>AVVAEKADSAIPETQLWSRIMQDTQNKELLLVVNDIKIIRQALGEMEEKEQPFTTYVSKPQRKKKNKQVSSVEIHYHTRSKGVPPHHLSCMG</sequence>
<reference evidence="2 3" key="1">
    <citation type="journal article" date="2018" name="Front. Plant Sci.">
        <title>Red Clover (Trifolium pratense) and Zigzag Clover (T. medium) - A Picture of Genomic Similarities and Differences.</title>
        <authorList>
            <person name="Dluhosova J."/>
            <person name="Istvanek J."/>
            <person name="Nedelnik J."/>
            <person name="Repkova J."/>
        </authorList>
    </citation>
    <scope>NUCLEOTIDE SEQUENCE [LARGE SCALE GENOMIC DNA]</scope>
    <source>
        <strain evidence="3">cv. 10/8</strain>
        <tissue evidence="2">Leaf</tissue>
    </source>
</reference>
<comment type="caution">
    <text evidence="2">The sequence shown here is derived from an EMBL/GenBank/DDBJ whole genome shotgun (WGS) entry which is preliminary data.</text>
</comment>
<feature type="region of interest" description="Disordered" evidence="1">
    <location>
        <begin position="49"/>
        <end position="69"/>
    </location>
</feature>